<dbReference type="EMBL" id="BMMT01000002">
    <property type="protein sequence ID" value="GGI73367.1"/>
    <property type="molecule type" value="Genomic_DNA"/>
</dbReference>
<dbReference type="PANTHER" id="PTHR12918:SF1">
    <property type="entry name" value="CYSTEINE DIOXYGENASE TYPE 1"/>
    <property type="match status" value="1"/>
</dbReference>
<reference evidence="7" key="5">
    <citation type="submission" date="2023-12" db="EMBL/GenBank/DDBJ databases">
        <authorList>
            <person name="Sun Q."/>
            <person name="Inoue M."/>
        </authorList>
    </citation>
    <scope>NUCLEOTIDE SEQUENCE</scope>
    <source>
        <strain evidence="7">JCM 10664</strain>
    </source>
</reference>
<dbReference type="AlphaFoldDB" id="A0A917N766"/>
<dbReference type="SUPFAM" id="SSF51182">
    <property type="entry name" value="RmlC-like cupins"/>
    <property type="match status" value="1"/>
</dbReference>
<dbReference type="Proteomes" id="UP001500220">
    <property type="component" value="Unassembled WGS sequence"/>
</dbReference>
<feature type="binding site" evidence="6">
    <location>
        <position position="133"/>
    </location>
    <ligand>
        <name>Fe cation</name>
        <dbReference type="ChEBI" id="CHEBI:24875"/>
        <note>catalytic</note>
    </ligand>
</feature>
<evidence type="ECO:0000256" key="5">
    <source>
        <dbReference type="ARBA" id="ARBA00023004"/>
    </source>
</evidence>
<sequence length="171" mass="19064">MLPRARIPERSRRTFTVFAVPPNTVAAPADLSTAHPVRIARELAADRGSWTHLLRYHPDQRWAGLLRRTEGYEAWLLSWLPGQHTELHDHGGATGAFTVVTGSLTERVVRGGAEVLHPLVAGQARVFGPNYVHQVSNDGPDPAVSVHVYRPERARMTFYRHDPLTGLSREP</sequence>
<dbReference type="EMBL" id="BAAAHC010000017">
    <property type="protein sequence ID" value="GAA0534297.1"/>
    <property type="molecule type" value="Genomic_DNA"/>
</dbReference>
<comment type="similarity">
    <text evidence="1">Belongs to the cysteine dioxygenase family.</text>
</comment>
<protein>
    <submittedName>
        <fullName evidence="7 8">Cysteine dioxygenase</fullName>
    </submittedName>
</protein>
<dbReference type="PANTHER" id="PTHR12918">
    <property type="entry name" value="CYSTEINE DIOXYGENASE"/>
    <property type="match status" value="1"/>
</dbReference>
<dbReference type="Proteomes" id="UP000597989">
    <property type="component" value="Unassembled WGS sequence"/>
</dbReference>
<keyword evidence="3 8" id="KW-0223">Dioxygenase</keyword>
<accession>A0A917N766</accession>
<keyword evidence="4" id="KW-0560">Oxidoreductase</keyword>
<dbReference type="GO" id="GO:0016702">
    <property type="term" value="F:oxidoreductase activity, acting on single donors with incorporation of molecular oxygen, incorporation of two atoms of oxygen"/>
    <property type="evidence" value="ECO:0007669"/>
    <property type="project" value="InterPro"/>
</dbReference>
<dbReference type="InterPro" id="IPR011051">
    <property type="entry name" value="RmlC_Cupin_sf"/>
</dbReference>
<evidence type="ECO:0000256" key="1">
    <source>
        <dbReference type="ARBA" id="ARBA00006622"/>
    </source>
</evidence>
<comment type="caution">
    <text evidence="8">The sequence shown here is derived from an EMBL/GenBank/DDBJ whole genome shotgun (WGS) entry which is preliminary data.</text>
</comment>
<organism evidence="8 9">
    <name type="scientific">Saccharopolyspora thermophila</name>
    <dbReference type="NCBI Taxonomy" id="89367"/>
    <lineage>
        <taxon>Bacteria</taxon>
        <taxon>Bacillati</taxon>
        <taxon>Actinomycetota</taxon>
        <taxon>Actinomycetes</taxon>
        <taxon>Pseudonocardiales</taxon>
        <taxon>Pseudonocardiaceae</taxon>
        <taxon>Saccharopolyspora</taxon>
    </lineage>
</organism>
<dbReference type="Pfam" id="PF05995">
    <property type="entry name" value="CDO_I"/>
    <property type="match status" value="1"/>
</dbReference>
<dbReference type="Gene3D" id="2.60.120.10">
    <property type="entry name" value="Jelly Rolls"/>
    <property type="match status" value="1"/>
</dbReference>
<keyword evidence="5 6" id="KW-0408">Iron</keyword>
<evidence type="ECO:0000313" key="8">
    <source>
        <dbReference type="EMBL" id="GGI73367.1"/>
    </source>
</evidence>
<proteinExistence type="inferred from homology"/>
<evidence type="ECO:0000313" key="10">
    <source>
        <dbReference type="Proteomes" id="UP001500220"/>
    </source>
</evidence>
<evidence type="ECO:0000256" key="2">
    <source>
        <dbReference type="ARBA" id="ARBA00022723"/>
    </source>
</evidence>
<reference evidence="8" key="4">
    <citation type="submission" date="2020-09" db="EMBL/GenBank/DDBJ databases">
        <authorList>
            <person name="Sun Q."/>
            <person name="Zhou Y."/>
        </authorList>
    </citation>
    <scope>NUCLEOTIDE SEQUENCE</scope>
    <source>
        <strain evidence="8">CGMCC 4.7206</strain>
    </source>
</reference>
<dbReference type="InterPro" id="IPR014710">
    <property type="entry name" value="RmlC-like_jellyroll"/>
</dbReference>
<name>A0A917N766_9PSEU</name>
<reference evidence="8 9" key="2">
    <citation type="journal article" date="2014" name="Int. J. Syst. Evol. Microbiol.">
        <title>Complete genome sequence of Corynebacterium casei LMG S-19264T (=DSM 44701T), isolated from a smear-ripened cheese.</title>
        <authorList>
            <consortium name="US DOE Joint Genome Institute (JGI-PGF)"/>
            <person name="Walter F."/>
            <person name="Albersmeier A."/>
            <person name="Kalinowski J."/>
            <person name="Ruckert C."/>
        </authorList>
    </citation>
    <scope>NUCLEOTIDE SEQUENCE [LARGE SCALE GENOMIC DNA]</scope>
    <source>
        <strain evidence="8 9">CGMCC 4.7206</strain>
    </source>
</reference>
<evidence type="ECO:0000256" key="6">
    <source>
        <dbReference type="PIRSR" id="PIRSR610300-51"/>
    </source>
</evidence>
<evidence type="ECO:0000313" key="7">
    <source>
        <dbReference type="EMBL" id="GAA0534297.1"/>
    </source>
</evidence>
<keyword evidence="2 6" id="KW-0479">Metal-binding</keyword>
<dbReference type="InterPro" id="IPR010300">
    <property type="entry name" value="CDO_1"/>
</dbReference>
<evidence type="ECO:0000313" key="9">
    <source>
        <dbReference type="Proteomes" id="UP000597989"/>
    </source>
</evidence>
<keyword evidence="10" id="KW-1185">Reference proteome</keyword>
<dbReference type="GO" id="GO:0008198">
    <property type="term" value="F:ferrous iron binding"/>
    <property type="evidence" value="ECO:0007669"/>
    <property type="project" value="TreeGrafter"/>
</dbReference>
<evidence type="ECO:0000256" key="3">
    <source>
        <dbReference type="ARBA" id="ARBA00022964"/>
    </source>
</evidence>
<feature type="binding site" evidence="6">
    <location>
        <position position="90"/>
    </location>
    <ligand>
        <name>Fe cation</name>
        <dbReference type="ChEBI" id="CHEBI:24875"/>
        <note>catalytic</note>
    </ligand>
</feature>
<evidence type="ECO:0000256" key="4">
    <source>
        <dbReference type="ARBA" id="ARBA00023002"/>
    </source>
</evidence>
<feature type="binding site" evidence="6">
    <location>
        <position position="88"/>
    </location>
    <ligand>
        <name>Fe cation</name>
        <dbReference type="ChEBI" id="CHEBI:24875"/>
        <note>catalytic</note>
    </ligand>
</feature>
<reference evidence="7" key="1">
    <citation type="journal article" date="2014" name="Int. J. Syst. Evol. Microbiol.">
        <title>Complete genome of a new Firmicutes species belonging to the dominant human colonic microbiota ('Ruminococcus bicirculans') reveals two chromosomes and a selective capacity to utilize plant glucans.</title>
        <authorList>
            <consortium name="NISC Comparative Sequencing Program"/>
            <person name="Wegmann U."/>
            <person name="Louis P."/>
            <person name="Goesmann A."/>
            <person name="Henrissat B."/>
            <person name="Duncan S.H."/>
            <person name="Flint H.J."/>
        </authorList>
    </citation>
    <scope>NUCLEOTIDE SEQUENCE</scope>
    <source>
        <strain evidence="7">JCM 10664</strain>
    </source>
</reference>
<dbReference type="CDD" id="cd10548">
    <property type="entry name" value="cupin_CDO"/>
    <property type="match status" value="1"/>
</dbReference>
<reference evidence="10" key="3">
    <citation type="journal article" date="2019" name="Int. J. Syst. Evol. Microbiol.">
        <title>The Global Catalogue of Microorganisms (GCM) 10K type strain sequencing project: providing services to taxonomists for standard genome sequencing and annotation.</title>
        <authorList>
            <consortium name="The Broad Institute Genomics Platform"/>
            <consortium name="The Broad Institute Genome Sequencing Center for Infectious Disease"/>
            <person name="Wu L."/>
            <person name="Ma J."/>
        </authorList>
    </citation>
    <scope>NUCLEOTIDE SEQUENCE [LARGE SCALE GENOMIC DNA]</scope>
    <source>
        <strain evidence="10">JCM 10664</strain>
    </source>
</reference>
<gene>
    <name evidence="7" type="ORF">GCM10009545_41090</name>
    <name evidence="8" type="ORF">GCM10011581_07900</name>
</gene>